<dbReference type="Gene3D" id="1.10.260.40">
    <property type="entry name" value="lambda repressor-like DNA-binding domains"/>
    <property type="match status" value="1"/>
</dbReference>
<keyword evidence="3" id="KW-1185">Reference proteome</keyword>
<dbReference type="SUPFAM" id="SSF47413">
    <property type="entry name" value="lambda repressor-like DNA-binding domains"/>
    <property type="match status" value="1"/>
</dbReference>
<dbReference type="InterPro" id="IPR001387">
    <property type="entry name" value="Cro/C1-type_HTH"/>
</dbReference>
<dbReference type="Proteomes" id="UP000030212">
    <property type="component" value="Genome"/>
</dbReference>
<evidence type="ECO:0000313" key="3">
    <source>
        <dbReference type="Proteomes" id="UP000030212"/>
    </source>
</evidence>
<dbReference type="EMBL" id="KM657822">
    <property type="protein sequence ID" value="AIW02343.1"/>
    <property type="molecule type" value="Genomic_DNA"/>
</dbReference>
<dbReference type="InterPro" id="IPR010982">
    <property type="entry name" value="Lambda_DNA-bd_dom_sf"/>
</dbReference>
<dbReference type="GeneID" id="24722101"/>
<dbReference type="OrthoDB" id="16913at10239"/>
<dbReference type="GO" id="GO:0003677">
    <property type="term" value="F:DNA binding"/>
    <property type="evidence" value="ECO:0007669"/>
    <property type="project" value="InterPro"/>
</dbReference>
<feature type="domain" description="HTH cro/C1-type" evidence="1">
    <location>
        <begin position="52"/>
        <end position="106"/>
    </location>
</feature>
<dbReference type="KEGG" id="vg:24722101"/>
<dbReference type="CDD" id="cd00093">
    <property type="entry name" value="HTH_XRE"/>
    <property type="match status" value="1"/>
</dbReference>
<name>A0A0A0RKL3_9CAUD</name>
<sequence>MTLHANGRRKMNEVFDPYAPQDDWEADREAEMESYICPMDVDEMRDFVAHRFKREIKSRGLSQEQVAKICGISQARVSNIIHLTGNVSLEYMLGVCEKFGVNFNLRLAD</sequence>
<reference evidence="2 3" key="1">
    <citation type="submission" date="2014-09" db="EMBL/GenBank/DDBJ databases">
        <title>Genome of Escherichia coli infecting bacteriophage vB_EcoM-VpaE1.</title>
        <authorList>
            <person name="Truncaite L."/>
            <person name="Simoliunas E."/>
            <person name="Zajanckauskaite A."/>
            <person name="Kaliniene L."/>
            <person name="Vilkaityte M."/>
            <person name="Meskys R."/>
        </authorList>
    </citation>
    <scope>NUCLEOTIDE SEQUENCE [LARGE SCALE GENOMIC DNA]</scope>
    <source>
        <strain evidence="2">VpaE1</strain>
    </source>
</reference>
<dbReference type="RefSeq" id="YP_009147352.1">
    <property type="nucleotide sequence ID" value="NC_027337.1"/>
</dbReference>
<protein>
    <submittedName>
        <fullName evidence="2">Transcriptional regulatory protein</fullName>
    </submittedName>
</protein>
<proteinExistence type="predicted"/>
<dbReference type="Pfam" id="PF01381">
    <property type="entry name" value="HTH_3"/>
    <property type="match status" value="1"/>
</dbReference>
<organism evidence="2 3">
    <name type="scientific">Escherichia phage vB_EcoM-VpaE1</name>
    <dbReference type="NCBI Taxonomy" id="1555238"/>
    <lineage>
        <taxon>Viruses</taxon>
        <taxon>Duplodnaviria</taxon>
        <taxon>Heunggongvirae</taxon>
        <taxon>Uroviricota</taxon>
        <taxon>Caudoviricetes</taxon>
        <taxon>Andersonviridae</taxon>
        <taxon>Ounavirinae</taxon>
        <taxon>Felixounavirus</taxon>
        <taxon>Felixounavirus VpaE1</taxon>
    </lineage>
</organism>
<accession>A0A0A0RKL3</accession>
<gene>
    <name evidence="2" type="ORF">VpaE1_083</name>
</gene>
<evidence type="ECO:0000259" key="1">
    <source>
        <dbReference type="PROSITE" id="PS50943"/>
    </source>
</evidence>
<dbReference type="PROSITE" id="PS50943">
    <property type="entry name" value="HTH_CROC1"/>
    <property type="match status" value="1"/>
</dbReference>
<dbReference type="SMART" id="SM00530">
    <property type="entry name" value="HTH_XRE"/>
    <property type="match status" value="1"/>
</dbReference>
<evidence type="ECO:0000313" key="2">
    <source>
        <dbReference type="EMBL" id="AIW02343.1"/>
    </source>
</evidence>